<sequence length="61" mass="6980">TWTHNWSSGMEGIPEMGKTTSAFSPPIYCDSYVRLTEEDENILRNPNSEHPSLNHTIQDDE</sequence>
<feature type="non-terminal residue" evidence="2">
    <location>
        <position position="1"/>
    </location>
</feature>
<feature type="region of interest" description="Disordered" evidence="1">
    <location>
        <begin position="42"/>
        <end position="61"/>
    </location>
</feature>
<protein>
    <submittedName>
        <fullName evidence="2">Uncharacterized protein</fullName>
    </submittedName>
</protein>
<proteinExistence type="predicted"/>
<evidence type="ECO:0000256" key="1">
    <source>
        <dbReference type="SAM" id="MobiDB-lite"/>
    </source>
</evidence>
<dbReference type="EMBL" id="JANJYI010000003">
    <property type="protein sequence ID" value="KAK2655251.1"/>
    <property type="molecule type" value="Genomic_DNA"/>
</dbReference>
<comment type="caution">
    <text evidence="2">The sequence shown here is derived from an EMBL/GenBank/DDBJ whole genome shotgun (WGS) entry which is preliminary data.</text>
</comment>
<organism evidence="2 3">
    <name type="scientific">Dipteronia dyeriana</name>
    <dbReference type="NCBI Taxonomy" id="168575"/>
    <lineage>
        <taxon>Eukaryota</taxon>
        <taxon>Viridiplantae</taxon>
        <taxon>Streptophyta</taxon>
        <taxon>Embryophyta</taxon>
        <taxon>Tracheophyta</taxon>
        <taxon>Spermatophyta</taxon>
        <taxon>Magnoliopsida</taxon>
        <taxon>eudicotyledons</taxon>
        <taxon>Gunneridae</taxon>
        <taxon>Pentapetalae</taxon>
        <taxon>rosids</taxon>
        <taxon>malvids</taxon>
        <taxon>Sapindales</taxon>
        <taxon>Sapindaceae</taxon>
        <taxon>Hippocastanoideae</taxon>
        <taxon>Acereae</taxon>
        <taxon>Dipteronia</taxon>
    </lineage>
</organism>
<accession>A0AAD9X9Q0</accession>
<dbReference type="Proteomes" id="UP001280121">
    <property type="component" value="Unassembled WGS sequence"/>
</dbReference>
<name>A0AAD9X9Q0_9ROSI</name>
<evidence type="ECO:0000313" key="2">
    <source>
        <dbReference type="EMBL" id="KAK2655251.1"/>
    </source>
</evidence>
<dbReference type="AlphaFoldDB" id="A0AAD9X9Q0"/>
<feature type="region of interest" description="Disordered" evidence="1">
    <location>
        <begin position="1"/>
        <end position="21"/>
    </location>
</feature>
<keyword evidence="3" id="KW-1185">Reference proteome</keyword>
<feature type="compositionally biased region" description="Polar residues" evidence="1">
    <location>
        <begin position="44"/>
        <end position="61"/>
    </location>
</feature>
<reference evidence="2" key="1">
    <citation type="journal article" date="2023" name="Plant J.">
        <title>Genome sequences and population genomics provide insights into the demographic history, inbreeding, and mutation load of two 'living fossil' tree species of Dipteronia.</title>
        <authorList>
            <person name="Feng Y."/>
            <person name="Comes H.P."/>
            <person name="Chen J."/>
            <person name="Zhu S."/>
            <person name="Lu R."/>
            <person name="Zhang X."/>
            <person name="Li P."/>
            <person name="Qiu J."/>
            <person name="Olsen K.M."/>
            <person name="Qiu Y."/>
        </authorList>
    </citation>
    <scope>NUCLEOTIDE SEQUENCE</scope>
    <source>
        <strain evidence="2">KIB01</strain>
    </source>
</reference>
<gene>
    <name evidence="2" type="ORF">Ddye_008303</name>
</gene>
<evidence type="ECO:0000313" key="3">
    <source>
        <dbReference type="Proteomes" id="UP001280121"/>
    </source>
</evidence>